<evidence type="ECO:0000313" key="10">
    <source>
        <dbReference type="EMBL" id="EEN68991.1"/>
    </source>
</evidence>
<evidence type="ECO:0000256" key="6">
    <source>
        <dbReference type="ARBA" id="ARBA00023242"/>
    </source>
</evidence>
<evidence type="ECO:0000256" key="7">
    <source>
        <dbReference type="PROSITE-ProRule" id="PRU00094"/>
    </source>
</evidence>
<evidence type="ECO:0000256" key="3">
    <source>
        <dbReference type="ARBA" id="ARBA00022723"/>
    </source>
</evidence>
<dbReference type="InParanoid" id="C3XSS0"/>
<dbReference type="EMBL" id="GG666459">
    <property type="protein sequence ID" value="EEN68991.1"/>
    <property type="molecule type" value="Genomic_DNA"/>
</dbReference>
<dbReference type="SMART" id="SM00401">
    <property type="entry name" value="ZnF_GATA"/>
    <property type="match status" value="1"/>
</dbReference>
<dbReference type="PANTHER" id="PTHR13340:SF2">
    <property type="entry name" value="GATA ZINC FINGER DOMAIN-CONTAINING PROTEIN 1"/>
    <property type="match status" value="1"/>
</dbReference>
<feature type="region of interest" description="Disordered" evidence="8">
    <location>
        <begin position="42"/>
        <end position="66"/>
    </location>
</feature>
<dbReference type="GO" id="GO:0005634">
    <property type="term" value="C:nucleus"/>
    <property type="evidence" value="ECO:0007669"/>
    <property type="project" value="UniProtKB-SubCell"/>
</dbReference>
<dbReference type="PANTHER" id="PTHR13340">
    <property type="entry name" value="GATA ZINC FINGER DOMAIN-CONTAINING"/>
    <property type="match status" value="1"/>
</dbReference>
<dbReference type="GO" id="GO:0043565">
    <property type="term" value="F:sequence-specific DNA binding"/>
    <property type="evidence" value="ECO:0007669"/>
    <property type="project" value="InterPro"/>
</dbReference>
<evidence type="ECO:0000256" key="4">
    <source>
        <dbReference type="ARBA" id="ARBA00022771"/>
    </source>
</evidence>
<keyword evidence="3" id="KW-0479">Metal-binding</keyword>
<accession>C3XSS0</accession>
<proteinExistence type="predicted"/>
<evidence type="ECO:0000256" key="2">
    <source>
        <dbReference type="ARBA" id="ARBA00014943"/>
    </source>
</evidence>
<evidence type="ECO:0000259" key="9">
    <source>
        <dbReference type="PROSITE" id="PS50114"/>
    </source>
</evidence>
<dbReference type="eggNOG" id="ENOG502QUY5">
    <property type="taxonomic scope" value="Eukaryota"/>
</dbReference>
<name>C3XSS0_BRAFL</name>
<reference evidence="10" key="1">
    <citation type="journal article" date="2008" name="Nature">
        <title>The amphioxus genome and the evolution of the chordate karyotype.</title>
        <authorList>
            <consortium name="US DOE Joint Genome Institute (JGI-PGF)"/>
            <person name="Putnam N.H."/>
            <person name="Butts T."/>
            <person name="Ferrier D.E.K."/>
            <person name="Furlong R.F."/>
            <person name="Hellsten U."/>
            <person name="Kawashima T."/>
            <person name="Robinson-Rechavi M."/>
            <person name="Shoguchi E."/>
            <person name="Terry A."/>
            <person name="Yu J.-K."/>
            <person name="Benito-Gutierrez E.L."/>
            <person name="Dubchak I."/>
            <person name="Garcia-Fernandez J."/>
            <person name="Gibson-Brown J.J."/>
            <person name="Grigoriev I.V."/>
            <person name="Horton A.C."/>
            <person name="de Jong P.J."/>
            <person name="Jurka J."/>
            <person name="Kapitonov V.V."/>
            <person name="Kohara Y."/>
            <person name="Kuroki Y."/>
            <person name="Lindquist E."/>
            <person name="Lucas S."/>
            <person name="Osoegawa K."/>
            <person name="Pennacchio L.A."/>
            <person name="Salamov A.A."/>
            <person name="Satou Y."/>
            <person name="Sauka-Spengler T."/>
            <person name="Schmutz J."/>
            <person name="Shin-I T."/>
            <person name="Toyoda A."/>
            <person name="Bronner-Fraser M."/>
            <person name="Fujiyama A."/>
            <person name="Holland L.Z."/>
            <person name="Holland P.W.H."/>
            <person name="Satoh N."/>
            <person name="Rokhsar D.S."/>
        </authorList>
    </citation>
    <scope>NUCLEOTIDE SEQUENCE [LARGE SCALE GENOMIC DNA]</scope>
    <source>
        <strain evidence="10">S238N-H82</strain>
        <tissue evidence="10">Testes</tissue>
    </source>
</reference>
<dbReference type="PROSITE" id="PS00344">
    <property type="entry name" value="GATA_ZN_FINGER_1"/>
    <property type="match status" value="1"/>
</dbReference>
<dbReference type="InterPro" id="IPR039050">
    <property type="entry name" value="GATAD1"/>
</dbReference>
<dbReference type="AlphaFoldDB" id="C3XSS0"/>
<dbReference type="Gene3D" id="3.30.50.10">
    <property type="entry name" value="Erythroid Transcription Factor GATA-1, subunit A"/>
    <property type="match status" value="1"/>
</dbReference>
<dbReference type="InterPro" id="IPR013088">
    <property type="entry name" value="Znf_NHR/GATA"/>
</dbReference>
<dbReference type="InterPro" id="IPR000679">
    <property type="entry name" value="Znf_GATA"/>
</dbReference>
<feature type="domain" description="GATA-type" evidence="9">
    <location>
        <begin position="9"/>
        <end position="35"/>
    </location>
</feature>
<gene>
    <name evidence="10" type="ORF">BRAFLDRAFT_74772</name>
</gene>
<evidence type="ECO:0000256" key="8">
    <source>
        <dbReference type="SAM" id="MobiDB-lite"/>
    </source>
</evidence>
<dbReference type="FunCoup" id="C3XSS0">
    <property type="interactions" value="538"/>
</dbReference>
<dbReference type="STRING" id="7739.C3XSS0"/>
<evidence type="ECO:0000256" key="1">
    <source>
        <dbReference type="ARBA" id="ARBA00004123"/>
    </source>
</evidence>
<keyword evidence="6" id="KW-0539">Nucleus</keyword>
<dbReference type="PROSITE" id="PS50114">
    <property type="entry name" value="GATA_ZN_FINGER_2"/>
    <property type="match status" value="1"/>
</dbReference>
<feature type="compositionally biased region" description="Polar residues" evidence="8">
    <location>
        <begin position="49"/>
        <end position="65"/>
    </location>
</feature>
<dbReference type="GO" id="GO:0006355">
    <property type="term" value="P:regulation of DNA-templated transcription"/>
    <property type="evidence" value="ECO:0007669"/>
    <property type="project" value="InterPro"/>
</dbReference>
<dbReference type="SUPFAM" id="SSF57716">
    <property type="entry name" value="Glucocorticoid receptor-like (DNA-binding domain)"/>
    <property type="match status" value="1"/>
</dbReference>
<comment type="subcellular location">
    <subcellularLocation>
        <location evidence="1">Nucleus</location>
    </subcellularLocation>
</comment>
<dbReference type="GO" id="GO:0008270">
    <property type="term" value="F:zinc ion binding"/>
    <property type="evidence" value="ECO:0007669"/>
    <property type="project" value="UniProtKB-KW"/>
</dbReference>
<protein>
    <recommendedName>
        <fullName evidence="2">GATA zinc finger domain-containing protein 1</fullName>
    </recommendedName>
</protein>
<dbReference type="Pfam" id="PF00320">
    <property type="entry name" value="GATA"/>
    <property type="match status" value="1"/>
</dbReference>
<organism>
    <name type="scientific">Branchiostoma floridae</name>
    <name type="common">Florida lancelet</name>
    <name type="synonym">Amphioxus</name>
    <dbReference type="NCBI Taxonomy" id="7739"/>
    <lineage>
        <taxon>Eukaryota</taxon>
        <taxon>Metazoa</taxon>
        <taxon>Chordata</taxon>
        <taxon>Cephalochordata</taxon>
        <taxon>Leptocardii</taxon>
        <taxon>Amphioxiformes</taxon>
        <taxon>Branchiostomatidae</taxon>
        <taxon>Branchiostoma</taxon>
    </lineage>
</organism>
<sequence length="270" mass="29910">MPLGVRPCCSTCKTTDSPMWRRNEFGDVLCNSCSLKQLQLSAAPPAQENGDSNNTTQPLQHQNGNKAEKIQLRKSMRVRSAKTKALQQTGKGTVTKGKSRRIIFKKNPLKAPAAVSTIVTSECFFYKGIYYQMGDIVSLMDHDGVSTMHRLRVSCRTSTVRRVWSSHGCYQPRPAPGITLTLPHTSSVSYVLTVTLLQEGFDFFFACGPEEELPRLMDCVEFVCHAPSEYFKTKKSPHPTIPSRPETNYVSACVAPKQPPSTAEIFGGES</sequence>
<evidence type="ECO:0000256" key="5">
    <source>
        <dbReference type="ARBA" id="ARBA00022833"/>
    </source>
</evidence>
<keyword evidence="5" id="KW-0862">Zinc</keyword>
<keyword evidence="4 7" id="KW-0863">Zinc-finger</keyword>